<dbReference type="Proteomes" id="UP001500307">
    <property type="component" value="Unassembled WGS sequence"/>
</dbReference>
<gene>
    <name evidence="2" type="ORF">GCM10023176_20990</name>
</gene>
<keyword evidence="1" id="KW-1133">Transmembrane helix</keyword>
<keyword evidence="1" id="KW-0472">Membrane</keyword>
<proteinExistence type="predicted"/>
<protein>
    <recommendedName>
        <fullName evidence="4">DUF4352 domain-containing protein</fullName>
    </recommendedName>
</protein>
<organism evidence="2 3">
    <name type="scientific">Micromonospora coerulea</name>
    <dbReference type="NCBI Taxonomy" id="47856"/>
    <lineage>
        <taxon>Bacteria</taxon>
        <taxon>Bacillati</taxon>
        <taxon>Actinomycetota</taxon>
        <taxon>Actinomycetes</taxon>
        <taxon>Micromonosporales</taxon>
        <taxon>Micromonosporaceae</taxon>
        <taxon>Micromonospora</taxon>
    </lineage>
</organism>
<reference evidence="3" key="1">
    <citation type="journal article" date="2019" name="Int. J. Syst. Evol. Microbiol.">
        <title>The Global Catalogue of Microorganisms (GCM) 10K type strain sequencing project: providing services to taxonomists for standard genome sequencing and annotation.</title>
        <authorList>
            <consortium name="The Broad Institute Genomics Platform"/>
            <consortium name="The Broad Institute Genome Sequencing Center for Infectious Disease"/>
            <person name="Wu L."/>
            <person name="Ma J."/>
        </authorList>
    </citation>
    <scope>NUCLEOTIDE SEQUENCE [LARGE SCALE GENOMIC DNA]</scope>
    <source>
        <strain evidence="3">JCM 3175</strain>
    </source>
</reference>
<keyword evidence="3" id="KW-1185">Reference proteome</keyword>
<evidence type="ECO:0008006" key="4">
    <source>
        <dbReference type="Google" id="ProtNLM"/>
    </source>
</evidence>
<dbReference type="EMBL" id="BAABGU010000009">
    <property type="protein sequence ID" value="GAA4567838.1"/>
    <property type="molecule type" value="Genomic_DNA"/>
</dbReference>
<comment type="caution">
    <text evidence="2">The sequence shown here is derived from an EMBL/GenBank/DDBJ whole genome shotgun (WGS) entry which is preliminary data.</text>
</comment>
<keyword evidence="1" id="KW-0812">Transmembrane</keyword>
<accession>A0ABP8SEQ4</accession>
<evidence type="ECO:0000313" key="3">
    <source>
        <dbReference type="Proteomes" id="UP001500307"/>
    </source>
</evidence>
<evidence type="ECO:0000313" key="2">
    <source>
        <dbReference type="EMBL" id="GAA4567838.1"/>
    </source>
</evidence>
<name>A0ABP8SEQ4_9ACTN</name>
<sequence>MLLTAARRAGRQGKVILAALLVALVLLATYLTITLRYKLDDGNVWANPQALSSATAGPYSEYRYLAQPGRSIEYGFSIANRGPFTVRLEDVVKGGGPGFAVEQVHINVDVNHKGFERWRAAPFKPIDLRADDQIFVWVTLRFFDDFLLNWAIPCAGFSFETQNVRFNVLGMQREQSVPIGYFISVTTPDANGRPCRSDE</sequence>
<evidence type="ECO:0000256" key="1">
    <source>
        <dbReference type="SAM" id="Phobius"/>
    </source>
</evidence>
<dbReference type="RefSeq" id="WP_346118478.1">
    <property type="nucleotide sequence ID" value="NZ_BAABGU010000009.1"/>
</dbReference>
<feature type="transmembrane region" description="Helical" evidence="1">
    <location>
        <begin position="15"/>
        <end position="33"/>
    </location>
</feature>